<keyword evidence="3" id="KW-1185">Reference proteome</keyword>
<name>A0A1R0H281_9FUNG</name>
<dbReference type="OrthoDB" id="5578027at2759"/>
<feature type="compositionally biased region" description="Low complexity" evidence="1">
    <location>
        <begin position="621"/>
        <end position="632"/>
    </location>
</feature>
<evidence type="ECO:0000256" key="1">
    <source>
        <dbReference type="SAM" id="MobiDB-lite"/>
    </source>
</evidence>
<feature type="region of interest" description="Disordered" evidence="1">
    <location>
        <begin position="44"/>
        <end position="83"/>
    </location>
</feature>
<accession>A0A1R0H281</accession>
<dbReference type="Proteomes" id="UP000187455">
    <property type="component" value="Unassembled WGS sequence"/>
</dbReference>
<proteinExistence type="predicted"/>
<feature type="compositionally biased region" description="Basic and acidic residues" evidence="1">
    <location>
        <begin position="588"/>
        <end position="597"/>
    </location>
</feature>
<gene>
    <name evidence="2" type="ORF">AYI68_g2613</name>
</gene>
<feature type="compositionally biased region" description="Polar residues" evidence="1">
    <location>
        <begin position="298"/>
        <end position="310"/>
    </location>
</feature>
<reference evidence="2 3" key="1">
    <citation type="journal article" date="2016" name="Mol. Biol. Evol.">
        <title>Genome-Wide Survey of Gut Fungi (Harpellales) Reveals the First Horizontally Transferred Ubiquitin Gene from a Mosquito Host.</title>
        <authorList>
            <person name="Wang Y."/>
            <person name="White M.M."/>
            <person name="Kvist S."/>
            <person name="Moncalvo J.M."/>
        </authorList>
    </citation>
    <scope>NUCLEOTIDE SEQUENCE [LARGE SCALE GENOMIC DNA]</scope>
    <source>
        <strain evidence="2 3">ALG-7-W6</strain>
    </source>
</reference>
<feature type="region of interest" description="Disordered" evidence="1">
    <location>
        <begin position="291"/>
        <end position="330"/>
    </location>
</feature>
<sequence length="733" mass="81705">MDSSNSRARASNIIGATTTSYPRNVNSPSQFIVHKDVSSKNTFHSVTTANSPYPQRKKPSNINTSHHYPHNTGSNSLENSPYRGGFDNEISILQFTSEKFSSAHNQTPHSNSPSTNKFPTKSPHFNKIPSSYRASVDSSNILGYPKYSSDHKKVPLNSIISPPNPIRVRSSTINENDKFQNAQIKNVDQSSNNLPYDLYLNNTQSPVSLSSNSQISSHSKISSLIQPNFSQNQGLASGRRSKVEVFRPMSQTERLVRNENSSISSRRNLTSPEPNTLKIKNYDAIKQNLLNKNKPGSKLNQNASQENSQVPFDPLAIPNDNQSYPRSSSSINSDFIHQPAKFNANVISHPLADFNFGSGVGTDEYNTHFFDRLSSGSRVLNRPNEITDNMSPNSGRNSRSHNSVTFSMGDISLEAANEILIRRYKDLEISKNSVFSINKTLELELADEKKKVAKLLKSRSMNQSGLHNYTDTDTEQKEIDYESSQNQEDGFETIISKLENMVKSGNDAMEFLSASDGIKIKTSMDSTQYGISEREALMDSIDQNDCEDNLIKHESTELNKPENMKDAQELLEKAILLLNSNFHLESPVNDKSEKNENPKFTFKPNSSRTPSKQPAMININSSSRSTSRSHTSPVVAKTNSNFSDSKLKPSKVIIPAAFNSKLRPPSYNPNHSGVSINSTKSKVVSSKRKNLDVSTDPAENSFEIKEPDTLSLEKQNDLLDLLLKLRQVLNFPI</sequence>
<feature type="compositionally biased region" description="Polar residues" evidence="1">
    <location>
        <begin position="603"/>
        <end position="612"/>
    </location>
</feature>
<dbReference type="EMBL" id="LSSL01000994">
    <property type="protein sequence ID" value="OLY83251.1"/>
    <property type="molecule type" value="Genomic_DNA"/>
</dbReference>
<dbReference type="AlphaFoldDB" id="A0A1R0H281"/>
<feature type="region of interest" description="Disordered" evidence="1">
    <location>
        <begin position="1"/>
        <end position="27"/>
    </location>
</feature>
<feature type="region of interest" description="Disordered" evidence="1">
    <location>
        <begin position="255"/>
        <end position="275"/>
    </location>
</feature>
<protein>
    <submittedName>
        <fullName evidence="2">Uncharacterized protein</fullName>
    </submittedName>
</protein>
<feature type="compositionally biased region" description="Low complexity" evidence="1">
    <location>
        <begin position="258"/>
        <end position="268"/>
    </location>
</feature>
<feature type="compositionally biased region" description="Polar residues" evidence="1">
    <location>
        <begin position="60"/>
        <end position="79"/>
    </location>
</feature>
<evidence type="ECO:0000313" key="3">
    <source>
        <dbReference type="Proteomes" id="UP000187455"/>
    </source>
</evidence>
<feature type="compositionally biased region" description="Polar residues" evidence="1">
    <location>
        <begin position="319"/>
        <end position="330"/>
    </location>
</feature>
<organism evidence="2 3">
    <name type="scientific">Smittium mucronatum</name>
    <dbReference type="NCBI Taxonomy" id="133383"/>
    <lineage>
        <taxon>Eukaryota</taxon>
        <taxon>Fungi</taxon>
        <taxon>Fungi incertae sedis</taxon>
        <taxon>Zoopagomycota</taxon>
        <taxon>Kickxellomycotina</taxon>
        <taxon>Harpellomycetes</taxon>
        <taxon>Harpellales</taxon>
        <taxon>Legeriomycetaceae</taxon>
        <taxon>Smittium</taxon>
    </lineage>
</organism>
<feature type="region of interest" description="Disordered" evidence="1">
    <location>
        <begin position="100"/>
        <end position="126"/>
    </location>
</feature>
<feature type="compositionally biased region" description="Polar residues" evidence="1">
    <location>
        <begin position="44"/>
        <end position="53"/>
    </location>
</feature>
<feature type="region of interest" description="Disordered" evidence="1">
    <location>
        <begin position="380"/>
        <end position="403"/>
    </location>
</feature>
<evidence type="ECO:0000313" key="2">
    <source>
        <dbReference type="EMBL" id="OLY83251.1"/>
    </source>
</evidence>
<feature type="compositionally biased region" description="Polar residues" evidence="1">
    <location>
        <begin position="100"/>
        <end position="119"/>
    </location>
</feature>
<comment type="caution">
    <text evidence="2">The sequence shown here is derived from an EMBL/GenBank/DDBJ whole genome shotgun (WGS) entry which is preliminary data.</text>
</comment>
<dbReference type="STRING" id="133383.A0A1R0H281"/>
<feature type="region of interest" description="Disordered" evidence="1">
    <location>
        <begin position="586"/>
        <end position="642"/>
    </location>
</feature>